<dbReference type="PANTHER" id="PTHR47053">
    <property type="entry name" value="MUREIN DD-ENDOPEPTIDASE MEPH-RELATED"/>
    <property type="match status" value="1"/>
</dbReference>
<dbReference type="GO" id="GO:0008234">
    <property type="term" value="F:cysteine-type peptidase activity"/>
    <property type="evidence" value="ECO:0007669"/>
    <property type="project" value="UniProtKB-KW"/>
</dbReference>
<evidence type="ECO:0000256" key="4">
    <source>
        <dbReference type="ARBA" id="ARBA00022807"/>
    </source>
</evidence>
<evidence type="ECO:0000313" key="7">
    <source>
        <dbReference type="Proteomes" id="UP000824246"/>
    </source>
</evidence>
<proteinExistence type="inferred from homology"/>
<keyword evidence="2" id="KW-0645">Protease</keyword>
<dbReference type="Pfam" id="PF08239">
    <property type="entry name" value="SH3_3"/>
    <property type="match status" value="1"/>
</dbReference>
<reference evidence="6" key="1">
    <citation type="journal article" date="2021" name="PeerJ">
        <title>Extensive microbial diversity within the chicken gut microbiome revealed by metagenomics and culture.</title>
        <authorList>
            <person name="Gilroy R."/>
            <person name="Ravi A."/>
            <person name="Getino M."/>
            <person name="Pursley I."/>
            <person name="Horton D.L."/>
            <person name="Alikhan N.F."/>
            <person name="Baker D."/>
            <person name="Gharbi K."/>
            <person name="Hall N."/>
            <person name="Watson M."/>
            <person name="Adriaenssens E.M."/>
            <person name="Foster-Nyarko E."/>
            <person name="Jarju S."/>
            <person name="Secka A."/>
            <person name="Antonio M."/>
            <person name="Oren A."/>
            <person name="Chaudhuri R.R."/>
            <person name="La Ragione R."/>
            <person name="Hildebrand F."/>
            <person name="Pallen M.J."/>
        </authorList>
    </citation>
    <scope>NUCLEOTIDE SEQUENCE</scope>
    <source>
        <strain evidence="6">ChiHjej12B11-16260</strain>
    </source>
</reference>
<dbReference type="InterPro" id="IPR051202">
    <property type="entry name" value="Peptidase_C40"/>
</dbReference>
<dbReference type="Proteomes" id="UP000824246">
    <property type="component" value="Unassembled WGS sequence"/>
</dbReference>
<dbReference type="Gene3D" id="2.30.30.40">
    <property type="entry name" value="SH3 Domains"/>
    <property type="match status" value="2"/>
</dbReference>
<dbReference type="Gene3D" id="3.90.1720.10">
    <property type="entry name" value="endopeptidase domain like (from Nostoc punctiforme)"/>
    <property type="match status" value="1"/>
</dbReference>
<evidence type="ECO:0000256" key="1">
    <source>
        <dbReference type="ARBA" id="ARBA00007074"/>
    </source>
</evidence>
<dbReference type="EMBL" id="DXFB01000030">
    <property type="protein sequence ID" value="HIX44823.1"/>
    <property type="molecule type" value="Genomic_DNA"/>
</dbReference>
<dbReference type="InterPro" id="IPR000064">
    <property type="entry name" value="NLP_P60_dom"/>
</dbReference>
<dbReference type="SUPFAM" id="SSF54001">
    <property type="entry name" value="Cysteine proteinases"/>
    <property type="match status" value="1"/>
</dbReference>
<name>A0A9D1VQ96_9BACT</name>
<dbReference type="InterPro" id="IPR038765">
    <property type="entry name" value="Papain-like_cys_pep_sf"/>
</dbReference>
<accession>A0A9D1VQ96</accession>
<comment type="caution">
    <text evidence="6">The sequence shown here is derived from an EMBL/GenBank/DDBJ whole genome shotgun (WGS) entry which is preliminary data.</text>
</comment>
<evidence type="ECO:0000313" key="6">
    <source>
        <dbReference type="EMBL" id="HIX44823.1"/>
    </source>
</evidence>
<dbReference type="GO" id="GO:0006508">
    <property type="term" value="P:proteolysis"/>
    <property type="evidence" value="ECO:0007669"/>
    <property type="project" value="UniProtKB-KW"/>
</dbReference>
<dbReference type="InterPro" id="IPR003646">
    <property type="entry name" value="SH3-like_bac-type"/>
</dbReference>
<evidence type="ECO:0000256" key="3">
    <source>
        <dbReference type="ARBA" id="ARBA00022801"/>
    </source>
</evidence>
<evidence type="ECO:0000259" key="5">
    <source>
        <dbReference type="PROSITE" id="PS51935"/>
    </source>
</evidence>
<keyword evidence="3" id="KW-0378">Hydrolase</keyword>
<dbReference type="PROSITE" id="PS51935">
    <property type="entry name" value="NLPC_P60"/>
    <property type="match status" value="1"/>
</dbReference>
<keyword evidence="4" id="KW-0788">Thiol protease</keyword>
<evidence type="ECO:0000256" key="2">
    <source>
        <dbReference type="ARBA" id="ARBA00022670"/>
    </source>
</evidence>
<sequence>MKHYAILLIIALWLPIDSYCQEKPADSSSWGIVSLCCAHMRSEPRHGSEMVSQAIMGTPVQILSDTSEWSLIVTPEGYRGWMHHLSITPRTNGEMQAWRESYRYIFTAMQGYIYDSCNGDESRPVSDLVLGCILQSTGKRINGYIEAYTPDGRIGYVRQSEVSDFYAWAHTAPDVERLQKEAVMMTGSTYLWGGTSVKGVDCSGLTRMLYFSQGIILQRDASQQANTGEVLDTVYAPGVYQKGDLLFFGNSKGRINHVVIYLEDGKYIQCAGRVKTNSLRPADAAFEDKKILAARRIVTATGTPGITRVAEHPWYF</sequence>
<feature type="domain" description="NlpC/P60" evidence="5">
    <location>
        <begin position="172"/>
        <end position="298"/>
    </location>
</feature>
<dbReference type="PANTHER" id="PTHR47053:SF1">
    <property type="entry name" value="MUREIN DD-ENDOPEPTIDASE MEPH-RELATED"/>
    <property type="match status" value="1"/>
</dbReference>
<organism evidence="6 7">
    <name type="scientific">Candidatus Barnesiella excrementipullorum</name>
    <dbReference type="NCBI Taxonomy" id="2838479"/>
    <lineage>
        <taxon>Bacteria</taxon>
        <taxon>Pseudomonadati</taxon>
        <taxon>Bacteroidota</taxon>
        <taxon>Bacteroidia</taxon>
        <taxon>Bacteroidales</taxon>
        <taxon>Barnesiellaceae</taxon>
        <taxon>Barnesiella</taxon>
    </lineage>
</organism>
<comment type="similarity">
    <text evidence="1">Belongs to the peptidase C40 family.</text>
</comment>
<reference evidence="6" key="2">
    <citation type="submission" date="2021-04" db="EMBL/GenBank/DDBJ databases">
        <authorList>
            <person name="Gilroy R."/>
        </authorList>
    </citation>
    <scope>NUCLEOTIDE SEQUENCE</scope>
    <source>
        <strain evidence="6">ChiHjej12B11-16260</strain>
    </source>
</reference>
<gene>
    <name evidence="6" type="ORF">H9982_01245</name>
</gene>
<dbReference type="Pfam" id="PF00877">
    <property type="entry name" value="NLPC_P60"/>
    <property type="match status" value="1"/>
</dbReference>
<protein>
    <submittedName>
        <fullName evidence="6">C40 family peptidase</fullName>
    </submittedName>
</protein>
<dbReference type="AlphaFoldDB" id="A0A9D1VQ96"/>